<accession>A0ABR9M0X2</accession>
<gene>
    <name evidence="1" type="ORF">H4W80_004810</name>
</gene>
<evidence type="ECO:0000313" key="1">
    <source>
        <dbReference type="EMBL" id="MBE1586552.1"/>
    </source>
</evidence>
<evidence type="ECO:0000313" key="2">
    <source>
        <dbReference type="Proteomes" id="UP000633509"/>
    </source>
</evidence>
<sequence>MRKSRTATSVSARASVVAAGIAALIVWPMGTLPAHADPAPPQDASIGSASPDGDVEVQGGCVGNICGSVMNESSRDVWAIRNFTADGPESSSKWRRLAPGEETPRDQDWDGFYVACKASGRIATWTPPGVWVWKDFSLPAGYWMKISTHQDAHVRSQSC</sequence>
<organism evidence="1 2">
    <name type="scientific">Nonomuraea angiospora</name>
    <dbReference type="NCBI Taxonomy" id="46172"/>
    <lineage>
        <taxon>Bacteria</taxon>
        <taxon>Bacillati</taxon>
        <taxon>Actinomycetota</taxon>
        <taxon>Actinomycetes</taxon>
        <taxon>Streptosporangiales</taxon>
        <taxon>Streptosporangiaceae</taxon>
        <taxon>Nonomuraea</taxon>
    </lineage>
</organism>
<reference evidence="1 2" key="1">
    <citation type="submission" date="2020-10" db="EMBL/GenBank/DDBJ databases">
        <title>Sequencing the genomes of 1000 actinobacteria strains.</title>
        <authorList>
            <person name="Klenk H.-P."/>
        </authorList>
    </citation>
    <scope>NUCLEOTIDE SEQUENCE [LARGE SCALE GENOMIC DNA]</scope>
    <source>
        <strain evidence="1 2">DSM 43173</strain>
    </source>
</reference>
<dbReference type="RefSeq" id="WP_192787097.1">
    <property type="nucleotide sequence ID" value="NZ_JADBEK010000001.1"/>
</dbReference>
<proteinExistence type="predicted"/>
<dbReference type="EMBL" id="JADBEK010000001">
    <property type="protein sequence ID" value="MBE1586552.1"/>
    <property type="molecule type" value="Genomic_DNA"/>
</dbReference>
<protein>
    <recommendedName>
        <fullName evidence="3">Secreted protein</fullName>
    </recommendedName>
</protein>
<comment type="caution">
    <text evidence="1">The sequence shown here is derived from an EMBL/GenBank/DDBJ whole genome shotgun (WGS) entry which is preliminary data.</text>
</comment>
<name>A0ABR9M0X2_9ACTN</name>
<evidence type="ECO:0008006" key="3">
    <source>
        <dbReference type="Google" id="ProtNLM"/>
    </source>
</evidence>
<keyword evidence="2" id="KW-1185">Reference proteome</keyword>
<dbReference type="Proteomes" id="UP000633509">
    <property type="component" value="Unassembled WGS sequence"/>
</dbReference>